<dbReference type="Proteomes" id="UP001151760">
    <property type="component" value="Unassembled WGS sequence"/>
</dbReference>
<accession>A0ABQ4WPB3</accession>
<dbReference type="InterPro" id="IPR013103">
    <property type="entry name" value="RVT_2"/>
</dbReference>
<evidence type="ECO:0000259" key="1">
    <source>
        <dbReference type="Pfam" id="PF07727"/>
    </source>
</evidence>
<keyword evidence="3" id="KW-1185">Reference proteome</keyword>
<dbReference type="Pfam" id="PF07727">
    <property type="entry name" value="RVT_2"/>
    <property type="match status" value="1"/>
</dbReference>
<reference evidence="2" key="2">
    <citation type="submission" date="2022-01" db="EMBL/GenBank/DDBJ databases">
        <authorList>
            <person name="Yamashiro T."/>
            <person name="Shiraishi A."/>
            <person name="Satake H."/>
            <person name="Nakayama K."/>
        </authorList>
    </citation>
    <scope>NUCLEOTIDE SEQUENCE</scope>
</reference>
<reference evidence="2" key="1">
    <citation type="journal article" date="2022" name="Int. J. Mol. Sci.">
        <title>Draft Genome of Tanacetum Coccineum: Genomic Comparison of Closely Related Tanacetum-Family Plants.</title>
        <authorList>
            <person name="Yamashiro T."/>
            <person name="Shiraishi A."/>
            <person name="Nakayama K."/>
            <person name="Satake H."/>
        </authorList>
    </citation>
    <scope>NUCLEOTIDE SEQUENCE</scope>
</reference>
<proteinExistence type="predicted"/>
<feature type="domain" description="Reverse transcriptase Ty1/copia-type" evidence="1">
    <location>
        <begin position="33"/>
        <end position="95"/>
    </location>
</feature>
<name>A0ABQ4WPB3_9ASTR</name>
<dbReference type="EMBL" id="BQNB010008820">
    <property type="protein sequence ID" value="GJS54727.1"/>
    <property type="molecule type" value="Genomic_DNA"/>
</dbReference>
<evidence type="ECO:0000313" key="3">
    <source>
        <dbReference type="Proteomes" id="UP001151760"/>
    </source>
</evidence>
<comment type="caution">
    <text evidence="2">The sequence shown here is derived from an EMBL/GenBank/DDBJ whole genome shotgun (WGS) entry which is preliminary data.</text>
</comment>
<sequence length="251" mass="28179">MFAFSKDLFMGLNRPEGPGFRDLRLMLLGLGFIIVDIITSLHAEFSMTDLGSLNSFLGIFMTRNASGMFQSQQKYATEVLDRADMLNCKPCRTPVAVYFLPWTTREHSSLLISCMDLTVLGAWHLGPSWITALFLYRRHLLCLLGCGLGGYPTYSCSTSGYCVFSWQLSSSWSSKRNLLSFSILYCGMSIGCCFAVADDKLLGYLLYGFYNVPSRYQYADIFTKGLPTSLFDEFRTVLRSFSSQLSTARGC</sequence>
<evidence type="ECO:0000313" key="2">
    <source>
        <dbReference type="EMBL" id="GJS54727.1"/>
    </source>
</evidence>
<organism evidence="2 3">
    <name type="scientific">Tanacetum coccineum</name>
    <dbReference type="NCBI Taxonomy" id="301880"/>
    <lineage>
        <taxon>Eukaryota</taxon>
        <taxon>Viridiplantae</taxon>
        <taxon>Streptophyta</taxon>
        <taxon>Embryophyta</taxon>
        <taxon>Tracheophyta</taxon>
        <taxon>Spermatophyta</taxon>
        <taxon>Magnoliopsida</taxon>
        <taxon>eudicotyledons</taxon>
        <taxon>Gunneridae</taxon>
        <taxon>Pentapetalae</taxon>
        <taxon>asterids</taxon>
        <taxon>campanulids</taxon>
        <taxon>Asterales</taxon>
        <taxon>Asteraceae</taxon>
        <taxon>Asteroideae</taxon>
        <taxon>Anthemideae</taxon>
        <taxon>Anthemidinae</taxon>
        <taxon>Tanacetum</taxon>
    </lineage>
</organism>
<protein>
    <submittedName>
        <fullName evidence="2">Ribonuclease H-like domain-containing protein</fullName>
    </submittedName>
</protein>
<gene>
    <name evidence="2" type="ORF">Tco_0628089</name>
</gene>